<evidence type="ECO:0000313" key="2">
    <source>
        <dbReference type="EMBL" id="JAC77622.1"/>
    </source>
</evidence>
<feature type="non-terminal residue" evidence="2">
    <location>
        <position position="1"/>
    </location>
</feature>
<organism evidence="2">
    <name type="scientific">Tetraselmis sp. GSL018</name>
    <dbReference type="NCBI Taxonomy" id="582737"/>
    <lineage>
        <taxon>Eukaryota</taxon>
        <taxon>Viridiplantae</taxon>
        <taxon>Chlorophyta</taxon>
        <taxon>core chlorophytes</taxon>
        <taxon>Chlorodendrophyceae</taxon>
        <taxon>Chlorodendrales</taxon>
        <taxon>Chlorodendraceae</taxon>
        <taxon>Tetraselmis</taxon>
    </lineage>
</organism>
<feature type="non-terminal residue" evidence="2">
    <location>
        <position position="168"/>
    </location>
</feature>
<protein>
    <submittedName>
        <fullName evidence="2">Uncharacterized protein</fullName>
    </submittedName>
</protein>
<gene>
    <name evidence="2" type="ORF">TSPGSL018_17224</name>
</gene>
<feature type="region of interest" description="Disordered" evidence="1">
    <location>
        <begin position="91"/>
        <end position="168"/>
    </location>
</feature>
<dbReference type="AlphaFoldDB" id="A0A061RXN1"/>
<proteinExistence type="predicted"/>
<evidence type="ECO:0000256" key="1">
    <source>
        <dbReference type="SAM" id="MobiDB-lite"/>
    </source>
</evidence>
<sequence length="168" mass="17705">TMLGVAFSSAVVGLQAKGLLGAFAREVANEMLVLAALPVQEVANRGYKEGRGRRATWARDQQQTLGACLIALWKENGRCATPEDAMEEAFLSAQKGRGGDGSGSYFRSEERGEGGPPPTGRAQQPEDPGREREGASTAHAMGAERAPGARVALRRQARPIGTSRMPGG</sequence>
<name>A0A061RXN1_9CHLO</name>
<accession>A0A061RXN1</accession>
<dbReference type="EMBL" id="GBEZ01007871">
    <property type="protein sequence ID" value="JAC77622.1"/>
    <property type="molecule type" value="Transcribed_RNA"/>
</dbReference>
<reference evidence="2" key="1">
    <citation type="submission" date="2014-05" db="EMBL/GenBank/DDBJ databases">
        <title>The transcriptome of the halophilic microalga Tetraselmis sp. GSL018 isolated from the Great Salt Lake, Utah.</title>
        <authorList>
            <person name="Jinkerson R.E."/>
            <person name="D'Adamo S."/>
            <person name="Posewitz M.C."/>
        </authorList>
    </citation>
    <scope>NUCLEOTIDE SEQUENCE</scope>
    <source>
        <strain evidence="2">GSL018</strain>
    </source>
</reference>